<dbReference type="PIRSF" id="PIRSF037431">
    <property type="entry name" value="STHK_LiaS"/>
    <property type="match status" value="1"/>
</dbReference>
<dbReference type="Pfam" id="PF00672">
    <property type="entry name" value="HAMP"/>
    <property type="match status" value="1"/>
</dbReference>
<evidence type="ECO:0000313" key="18">
    <source>
        <dbReference type="EMBL" id="ARU60260.1"/>
    </source>
</evidence>
<dbReference type="InterPro" id="IPR050482">
    <property type="entry name" value="Sensor_HK_TwoCompSys"/>
</dbReference>
<evidence type="ECO:0000256" key="9">
    <source>
        <dbReference type="ARBA" id="ARBA00022840"/>
    </source>
</evidence>
<dbReference type="KEGG" id="tum:CBW65_03670"/>
<evidence type="ECO:0000256" key="12">
    <source>
        <dbReference type="ARBA" id="ARBA00023136"/>
    </source>
</evidence>
<accession>A0A1Y0IIX4</accession>
<dbReference type="AlphaFoldDB" id="A0A1Y0IIX4"/>
<dbReference type="EC" id="2.7.13.3" evidence="13"/>
<dbReference type="InterPro" id="IPR036890">
    <property type="entry name" value="HATPase_C_sf"/>
</dbReference>
<dbReference type="GO" id="GO:0000155">
    <property type="term" value="F:phosphorelay sensor kinase activity"/>
    <property type="evidence" value="ECO:0007669"/>
    <property type="project" value="UniProtKB-UniRule"/>
</dbReference>
<evidence type="ECO:0000256" key="15">
    <source>
        <dbReference type="SAM" id="Phobius"/>
    </source>
</evidence>
<evidence type="ECO:0000256" key="1">
    <source>
        <dbReference type="ARBA" id="ARBA00000085"/>
    </source>
</evidence>
<evidence type="ECO:0000313" key="19">
    <source>
        <dbReference type="Proteomes" id="UP000195437"/>
    </source>
</evidence>
<dbReference type="RefSeq" id="WP_087455647.1">
    <property type="nucleotide sequence ID" value="NZ_CP021434.1"/>
</dbReference>
<evidence type="ECO:0000259" key="16">
    <source>
        <dbReference type="PROSITE" id="PS50109"/>
    </source>
</evidence>
<sequence>MSRKLTNIQWRATRFTLGVSLLAALPALTLLVVYFQIDVVQIFTEVWFDIPVILILLALIVLPGIVSGFSFGNGLKQRLEELVEATLRYENGQFAHRVPPLGDDEIGLAGDRLNEMAQRVEKQVASLQRLSTEKAEMQDQLKKSVILEERQRLARELHDAVSQQLFAISMMSSAVQENLNHTEENKIHKQIAMIEKMAGHAQKEMRALLLHLRPATLEGKGLIEGLEELLQEFQAKQPIDIRTEITEIPPLPKGVEDHLFRIVQEGLSNVLRHSQASSVTVRLGATDKQVFLRMIDNGVGFQMNAHKTSSYGMQMMQERAAEVGGVLDLISAPGKGTQLSLKVPIIEKVPRLEPEGERER</sequence>
<keyword evidence="10 15" id="KW-1133">Transmembrane helix</keyword>
<dbReference type="OrthoDB" id="9795828at2"/>
<dbReference type="CDD" id="cd06225">
    <property type="entry name" value="HAMP"/>
    <property type="match status" value="1"/>
</dbReference>
<feature type="transmembrane region" description="Helical" evidence="15">
    <location>
        <begin position="47"/>
        <end position="69"/>
    </location>
</feature>
<evidence type="ECO:0000256" key="7">
    <source>
        <dbReference type="ARBA" id="ARBA00022741"/>
    </source>
</evidence>
<dbReference type="InterPro" id="IPR011712">
    <property type="entry name" value="Sig_transdc_His_kin_sub3_dim/P"/>
</dbReference>
<dbReference type="CDD" id="cd16917">
    <property type="entry name" value="HATPase_UhpB-NarQ-NarX-like"/>
    <property type="match status" value="1"/>
</dbReference>
<dbReference type="PROSITE" id="PS50885">
    <property type="entry name" value="HAMP"/>
    <property type="match status" value="1"/>
</dbReference>
<keyword evidence="9 13" id="KW-0067">ATP-binding</keyword>
<keyword evidence="3 13" id="KW-1003">Cell membrane</keyword>
<dbReference type="PANTHER" id="PTHR24421:SF37">
    <property type="entry name" value="SENSOR HISTIDINE KINASE NARS"/>
    <property type="match status" value="1"/>
</dbReference>
<reference evidence="19" key="1">
    <citation type="submission" date="2017-05" db="EMBL/GenBank/DDBJ databases">
        <authorList>
            <person name="Sung H."/>
        </authorList>
    </citation>
    <scope>NUCLEOTIDE SEQUENCE [LARGE SCALE GENOMIC DNA]</scope>
    <source>
        <strain evidence="19">AR23208</strain>
    </source>
</reference>
<dbReference type="SUPFAM" id="SSF55874">
    <property type="entry name" value="ATPase domain of HSP90 chaperone/DNA topoisomerase II/histidine kinase"/>
    <property type="match status" value="1"/>
</dbReference>
<name>A0A1Y0IIX4_9BACL</name>
<evidence type="ECO:0000256" key="5">
    <source>
        <dbReference type="ARBA" id="ARBA00022679"/>
    </source>
</evidence>
<evidence type="ECO:0000256" key="11">
    <source>
        <dbReference type="ARBA" id="ARBA00023012"/>
    </source>
</evidence>
<evidence type="ECO:0000256" key="4">
    <source>
        <dbReference type="ARBA" id="ARBA00022553"/>
    </source>
</evidence>
<dbReference type="SMART" id="SM00304">
    <property type="entry name" value="HAMP"/>
    <property type="match status" value="1"/>
</dbReference>
<feature type="domain" description="HAMP" evidence="17">
    <location>
        <begin position="73"/>
        <end position="125"/>
    </location>
</feature>
<evidence type="ECO:0000259" key="17">
    <source>
        <dbReference type="PROSITE" id="PS50885"/>
    </source>
</evidence>
<feature type="coiled-coil region" evidence="14">
    <location>
        <begin position="110"/>
        <end position="140"/>
    </location>
</feature>
<dbReference type="InterPro" id="IPR003594">
    <property type="entry name" value="HATPase_dom"/>
</dbReference>
<keyword evidence="11 13" id="KW-0902">Two-component regulatory system</keyword>
<dbReference type="SMART" id="SM00387">
    <property type="entry name" value="HATPase_c"/>
    <property type="match status" value="1"/>
</dbReference>
<evidence type="ECO:0000256" key="3">
    <source>
        <dbReference type="ARBA" id="ARBA00022475"/>
    </source>
</evidence>
<dbReference type="EMBL" id="CP021434">
    <property type="protein sequence ID" value="ARU60260.1"/>
    <property type="molecule type" value="Genomic_DNA"/>
</dbReference>
<dbReference type="Gene3D" id="3.30.565.10">
    <property type="entry name" value="Histidine kinase-like ATPase, C-terminal domain"/>
    <property type="match status" value="1"/>
</dbReference>
<keyword evidence="6 15" id="KW-0812">Transmembrane</keyword>
<evidence type="ECO:0000256" key="6">
    <source>
        <dbReference type="ARBA" id="ARBA00022692"/>
    </source>
</evidence>
<feature type="transmembrane region" description="Helical" evidence="15">
    <location>
        <begin position="12"/>
        <end position="35"/>
    </location>
</feature>
<dbReference type="PANTHER" id="PTHR24421">
    <property type="entry name" value="NITRATE/NITRITE SENSOR PROTEIN NARX-RELATED"/>
    <property type="match status" value="1"/>
</dbReference>
<dbReference type="Pfam" id="PF07730">
    <property type="entry name" value="HisKA_3"/>
    <property type="match status" value="1"/>
</dbReference>
<evidence type="ECO:0000256" key="10">
    <source>
        <dbReference type="ARBA" id="ARBA00022989"/>
    </source>
</evidence>
<evidence type="ECO:0000256" key="2">
    <source>
        <dbReference type="ARBA" id="ARBA00004651"/>
    </source>
</evidence>
<dbReference type="InterPro" id="IPR017202">
    <property type="entry name" value="LiaS/VraS"/>
</dbReference>
<dbReference type="InterPro" id="IPR005467">
    <property type="entry name" value="His_kinase_dom"/>
</dbReference>
<dbReference type="PROSITE" id="PS50109">
    <property type="entry name" value="HIS_KIN"/>
    <property type="match status" value="1"/>
</dbReference>
<keyword evidence="7 13" id="KW-0547">Nucleotide-binding</keyword>
<protein>
    <recommendedName>
        <fullName evidence="13">Sensor histidine kinase</fullName>
        <ecNumber evidence="13">2.7.13.3</ecNumber>
    </recommendedName>
</protein>
<keyword evidence="12 13" id="KW-0472">Membrane</keyword>
<dbReference type="Gene3D" id="6.10.340.10">
    <property type="match status" value="1"/>
</dbReference>
<dbReference type="InterPro" id="IPR003660">
    <property type="entry name" value="HAMP_dom"/>
</dbReference>
<dbReference type="Pfam" id="PF02518">
    <property type="entry name" value="HATPase_c"/>
    <property type="match status" value="1"/>
</dbReference>
<dbReference type="Gene3D" id="1.20.5.1930">
    <property type="match status" value="1"/>
</dbReference>
<dbReference type="GO" id="GO:0005524">
    <property type="term" value="F:ATP binding"/>
    <property type="evidence" value="ECO:0007669"/>
    <property type="project" value="UniProtKB-UniRule"/>
</dbReference>
<feature type="domain" description="Histidine kinase" evidence="16">
    <location>
        <begin position="152"/>
        <end position="347"/>
    </location>
</feature>
<organism evidence="18 19">
    <name type="scientific">Tumebacillus avium</name>
    <dbReference type="NCBI Taxonomy" id="1903704"/>
    <lineage>
        <taxon>Bacteria</taxon>
        <taxon>Bacillati</taxon>
        <taxon>Bacillota</taxon>
        <taxon>Bacilli</taxon>
        <taxon>Bacillales</taxon>
        <taxon>Alicyclobacillaceae</taxon>
        <taxon>Tumebacillus</taxon>
    </lineage>
</organism>
<proteinExistence type="predicted"/>
<keyword evidence="4" id="KW-0597">Phosphoprotein</keyword>
<dbReference type="GO" id="GO:0046983">
    <property type="term" value="F:protein dimerization activity"/>
    <property type="evidence" value="ECO:0007669"/>
    <property type="project" value="InterPro"/>
</dbReference>
<keyword evidence="14" id="KW-0175">Coiled coil</keyword>
<evidence type="ECO:0000256" key="14">
    <source>
        <dbReference type="SAM" id="Coils"/>
    </source>
</evidence>
<keyword evidence="19" id="KW-1185">Reference proteome</keyword>
<keyword evidence="5 13" id="KW-0808">Transferase</keyword>
<evidence type="ECO:0000256" key="13">
    <source>
        <dbReference type="PIRNR" id="PIRNR037431"/>
    </source>
</evidence>
<comment type="catalytic activity">
    <reaction evidence="1 13">
        <text>ATP + protein L-histidine = ADP + protein N-phospho-L-histidine.</text>
        <dbReference type="EC" id="2.7.13.3"/>
    </reaction>
</comment>
<keyword evidence="8 13" id="KW-0418">Kinase</keyword>
<gene>
    <name evidence="18" type="ORF">CBW65_03670</name>
</gene>
<evidence type="ECO:0000256" key="8">
    <source>
        <dbReference type="ARBA" id="ARBA00022777"/>
    </source>
</evidence>
<dbReference type="Proteomes" id="UP000195437">
    <property type="component" value="Chromosome"/>
</dbReference>
<dbReference type="GO" id="GO:0005886">
    <property type="term" value="C:plasma membrane"/>
    <property type="evidence" value="ECO:0007669"/>
    <property type="project" value="UniProtKB-SubCell"/>
</dbReference>
<comment type="subcellular location">
    <subcellularLocation>
        <location evidence="2 13">Cell membrane</location>
        <topology evidence="2 13">Multi-pass membrane protein</topology>
    </subcellularLocation>
</comment>